<evidence type="ECO:0000256" key="1">
    <source>
        <dbReference type="ARBA" id="ARBA00022473"/>
    </source>
</evidence>
<dbReference type="PANTHER" id="PTHR11309">
    <property type="entry name" value="FRIZZLED"/>
    <property type="match status" value="1"/>
</dbReference>
<feature type="domain" description="FZ" evidence="4">
    <location>
        <begin position="20"/>
        <end position="143"/>
    </location>
</feature>
<dbReference type="Proteomes" id="UP000694865">
    <property type="component" value="Unplaced"/>
</dbReference>
<dbReference type="SUPFAM" id="SSF63501">
    <property type="entry name" value="Frizzled cysteine-rich domain"/>
    <property type="match status" value="1"/>
</dbReference>
<dbReference type="InterPro" id="IPR036790">
    <property type="entry name" value="Frizzled_dom_sf"/>
</dbReference>
<dbReference type="InterPro" id="IPR020067">
    <property type="entry name" value="Frizzled_dom"/>
</dbReference>
<dbReference type="GeneID" id="102804430"/>
<sequence>MKVAQVVFVWIAYNLYGFAAAGRYCKTLEIPMCQDIGYERTFTLTPNIFNHQNQEEAGIEIHQFFPLVKIECSPDLRMFLCLLYAPPCSTKKDKSIPPPPPCRSLCESAKAGCEPTMNDFGFDWPERLNCKQFPEDGGLCISPAR</sequence>
<protein>
    <submittedName>
        <fullName evidence="6">Frizzled-7-like</fullName>
    </submittedName>
</protein>
<reference evidence="6" key="1">
    <citation type="submission" date="2025-08" db="UniProtKB">
        <authorList>
            <consortium name="RefSeq"/>
        </authorList>
    </citation>
    <scope>IDENTIFICATION</scope>
    <source>
        <tissue evidence="6">Testes</tissue>
    </source>
</reference>
<feature type="disulfide bond" evidence="3">
    <location>
        <begin position="106"/>
        <end position="130"/>
    </location>
</feature>
<evidence type="ECO:0000256" key="2">
    <source>
        <dbReference type="ARBA" id="ARBA00023157"/>
    </source>
</evidence>
<dbReference type="Pfam" id="PF01392">
    <property type="entry name" value="Fz"/>
    <property type="match status" value="1"/>
</dbReference>
<dbReference type="RefSeq" id="XP_006812764.1">
    <property type="nucleotide sequence ID" value="XM_006812701.1"/>
</dbReference>
<keyword evidence="1" id="KW-0217">Developmental protein</keyword>
<keyword evidence="2 3" id="KW-1015">Disulfide bond</keyword>
<dbReference type="Gene3D" id="1.10.2000.10">
    <property type="entry name" value="Frizzled cysteine-rich domain"/>
    <property type="match status" value="1"/>
</dbReference>
<dbReference type="PROSITE" id="PS50038">
    <property type="entry name" value="FZ"/>
    <property type="match status" value="1"/>
</dbReference>
<evidence type="ECO:0000256" key="3">
    <source>
        <dbReference type="PROSITE-ProRule" id="PRU00090"/>
    </source>
</evidence>
<evidence type="ECO:0000313" key="6">
    <source>
        <dbReference type="RefSeq" id="XP_006812764.1"/>
    </source>
</evidence>
<evidence type="ECO:0000313" key="5">
    <source>
        <dbReference type="Proteomes" id="UP000694865"/>
    </source>
</evidence>
<organism evidence="5 6">
    <name type="scientific">Saccoglossus kowalevskii</name>
    <name type="common">Acorn worm</name>
    <dbReference type="NCBI Taxonomy" id="10224"/>
    <lineage>
        <taxon>Eukaryota</taxon>
        <taxon>Metazoa</taxon>
        <taxon>Hemichordata</taxon>
        <taxon>Enteropneusta</taxon>
        <taxon>Harrimaniidae</taxon>
        <taxon>Saccoglossus</taxon>
    </lineage>
</organism>
<comment type="caution">
    <text evidence="3">Lacks conserved residue(s) required for the propagation of feature annotation.</text>
</comment>
<gene>
    <name evidence="6" type="primary">LOC102804430</name>
</gene>
<keyword evidence="5" id="KW-1185">Reference proteome</keyword>
<proteinExistence type="predicted"/>
<dbReference type="PANTHER" id="PTHR11309:SF47">
    <property type="entry name" value="FRIZZLED"/>
    <property type="match status" value="1"/>
</dbReference>
<evidence type="ECO:0000259" key="4">
    <source>
        <dbReference type="PROSITE" id="PS50038"/>
    </source>
</evidence>
<accession>A0ABM0LYC3</accession>
<dbReference type="SMART" id="SM00063">
    <property type="entry name" value="FRI"/>
    <property type="match status" value="1"/>
</dbReference>
<dbReference type="InterPro" id="IPR015526">
    <property type="entry name" value="Frizzled/SFRP"/>
</dbReference>
<name>A0ABM0LYC3_SACKO</name>